<protein>
    <submittedName>
        <fullName evidence="8">EamA family transporter</fullName>
    </submittedName>
</protein>
<dbReference type="PANTHER" id="PTHR32322:SF2">
    <property type="entry name" value="EAMA DOMAIN-CONTAINING PROTEIN"/>
    <property type="match status" value="1"/>
</dbReference>
<comment type="subcellular location">
    <subcellularLocation>
        <location evidence="1">Membrane</location>
        <topology evidence="1">Multi-pass membrane protein</topology>
    </subcellularLocation>
</comment>
<dbReference type="AlphaFoldDB" id="A0A4U6BQN2"/>
<comment type="similarity">
    <text evidence="2">Belongs to the EamA transporter family.</text>
</comment>
<evidence type="ECO:0000313" key="8">
    <source>
        <dbReference type="EMBL" id="TKT72772.1"/>
    </source>
</evidence>
<feature type="domain" description="EamA" evidence="7">
    <location>
        <begin position="158"/>
        <end position="292"/>
    </location>
</feature>
<name>A0A4U6BQN2_9BRAD</name>
<dbReference type="PANTHER" id="PTHR32322">
    <property type="entry name" value="INNER MEMBRANE TRANSPORTER"/>
    <property type="match status" value="1"/>
</dbReference>
<dbReference type="RefSeq" id="WP_046826773.1">
    <property type="nucleotide sequence ID" value="NZ_LBIA02000001.1"/>
</dbReference>
<feature type="transmembrane region" description="Helical" evidence="6">
    <location>
        <begin position="43"/>
        <end position="66"/>
    </location>
</feature>
<evidence type="ECO:0000256" key="6">
    <source>
        <dbReference type="SAM" id="Phobius"/>
    </source>
</evidence>
<feature type="transmembrane region" description="Helical" evidence="6">
    <location>
        <begin position="86"/>
        <end position="111"/>
    </location>
</feature>
<feature type="transmembrane region" description="Helical" evidence="6">
    <location>
        <begin position="131"/>
        <end position="151"/>
    </location>
</feature>
<evidence type="ECO:0000256" key="3">
    <source>
        <dbReference type="ARBA" id="ARBA00022692"/>
    </source>
</evidence>
<gene>
    <name evidence="8" type="ORF">YH63_015820</name>
</gene>
<evidence type="ECO:0000259" key="7">
    <source>
        <dbReference type="Pfam" id="PF00892"/>
    </source>
</evidence>
<organism evidence="8 9">
    <name type="scientific">Afipia massiliensis</name>
    <dbReference type="NCBI Taxonomy" id="211460"/>
    <lineage>
        <taxon>Bacteria</taxon>
        <taxon>Pseudomonadati</taxon>
        <taxon>Pseudomonadota</taxon>
        <taxon>Alphaproteobacteria</taxon>
        <taxon>Hyphomicrobiales</taxon>
        <taxon>Nitrobacteraceae</taxon>
        <taxon>Afipia</taxon>
    </lineage>
</organism>
<evidence type="ECO:0000256" key="4">
    <source>
        <dbReference type="ARBA" id="ARBA00022989"/>
    </source>
</evidence>
<dbReference type="InterPro" id="IPR000620">
    <property type="entry name" value="EamA_dom"/>
</dbReference>
<dbReference type="EMBL" id="LBIA02000001">
    <property type="protein sequence ID" value="TKT72772.1"/>
    <property type="molecule type" value="Genomic_DNA"/>
</dbReference>
<keyword evidence="9" id="KW-1185">Reference proteome</keyword>
<proteinExistence type="inferred from homology"/>
<feature type="transmembrane region" description="Helical" evidence="6">
    <location>
        <begin position="157"/>
        <end position="176"/>
    </location>
</feature>
<dbReference type="Pfam" id="PF00892">
    <property type="entry name" value="EamA"/>
    <property type="match status" value="2"/>
</dbReference>
<keyword evidence="3 6" id="KW-0812">Transmembrane</keyword>
<feature type="transmembrane region" description="Helical" evidence="6">
    <location>
        <begin position="220"/>
        <end position="241"/>
    </location>
</feature>
<reference evidence="8" key="1">
    <citation type="submission" date="2019-04" db="EMBL/GenBank/DDBJ databases">
        <title>Whole genome sequencing of cave bacteria.</title>
        <authorList>
            <person name="Gan H.M."/>
            <person name="Barton H."/>
            <person name="Savka M.A."/>
        </authorList>
    </citation>
    <scope>NUCLEOTIDE SEQUENCE [LARGE SCALE GENOMIC DNA]</scope>
    <source>
        <strain evidence="8">LC387</strain>
    </source>
</reference>
<keyword evidence="4 6" id="KW-1133">Transmembrane helix</keyword>
<feature type="transmembrane region" description="Helical" evidence="6">
    <location>
        <begin position="253"/>
        <end position="269"/>
    </location>
</feature>
<feature type="domain" description="EamA" evidence="7">
    <location>
        <begin position="22"/>
        <end position="147"/>
    </location>
</feature>
<feature type="transmembrane region" description="Helical" evidence="6">
    <location>
        <begin position="13"/>
        <end position="31"/>
    </location>
</feature>
<dbReference type="InterPro" id="IPR050638">
    <property type="entry name" value="AA-Vitamin_Transporters"/>
</dbReference>
<dbReference type="STRING" id="211460.YH63_03195"/>
<accession>A0A4U6BQN2</accession>
<dbReference type="SUPFAM" id="SSF103481">
    <property type="entry name" value="Multidrug resistance efflux transporter EmrE"/>
    <property type="match status" value="2"/>
</dbReference>
<dbReference type="OrthoDB" id="9809509at2"/>
<dbReference type="InterPro" id="IPR037185">
    <property type="entry name" value="EmrE-like"/>
</dbReference>
<feature type="transmembrane region" description="Helical" evidence="6">
    <location>
        <begin position="188"/>
        <end position="208"/>
    </location>
</feature>
<comment type="caution">
    <text evidence="8">The sequence shown here is derived from an EMBL/GenBank/DDBJ whole genome shotgun (WGS) entry which is preliminary data.</text>
</comment>
<evidence type="ECO:0000313" key="9">
    <source>
        <dbReference type="Proteomes" id="UP000034832"/>
    </source>
</evidence>
<evidence type="ECO:0000256" key="5">
    <source>
        <dbReference type="ARBA" id="ARBA00023136"/>
    </source>
</evidence>
<dbReference type="GO" id="GO:0016020">
    <property type="term" value="C:membrane"/>
    <property type="evidence" value="ECO:0007669"/>
    <property type="project" value="UniProtKB-SubCell"/>
</dbReference>
<evidence type="ECO:0000256" key="1">
    <source>
        <dbReference type="ARBA" id="ARBA00004141"/>
    </source>
</evidence>
<evidence type="ECO:0000256" key="2">
    <source>
        <dbReference type="ARBA" id="ARBA00007362"/>
    </source>
</evidence>
<keyword evidence="5 6" id="KW-0472">Membrane</keyword>
<dbReference type="Proteomes" id="UP000034832">
    <property type="component" value="Unassembled WGS sequence"/>
</dbReference>
<sequence length="301" mass="32449">MSPSPPESTFESIAARAAPAVFVVLWSTGFIGTKYVLAGAEPLTYLAVRMVLAVLLMGVIAAIYRAKWPNRTDVMHSAISGLLVHGFYLGGTAVAIFHSVPAGLSALIPGLQPILTSTLANRWLGERVTPLQWTGLLMGLAGTLIVLHGRSLSGDAGWGWLATCVALISITLGTLYQKRYCSHIDWRSGNFIQFVAAGLLFALGAWLFETRVIVWNREFVFGLAWLVVVLSIGSIGLLYWLIRHSAATQVASLFYLVPGVTAIMAYVLFDERLDMLSIVGMVICAAAVLLVNKSTTPARKA</sequence>
<feature type="transmembrane region" description="Helical" evidence="6">
    <location>
        <begin position="275"/>
        <end position="292"/>
    </location>
</feature>